<evidence type="ECO:0000313" key="2">
    <source>
        <dbReference type="EMBL" id="CAD7237674.1"/>
    </source>
</evidence>
<proteinExistence type="predicted"/>
<feature type="non-terminal residue" evidence="2">
    <location>
        <position position="180"/>
    </location>
</feature>
<evidence type="ECO:0000256" key="1">
    <source>
        <dbReference type="SAM" id="MobiDB-lite"/>
    </source>
</evidence>
<organism evidence="2">
    <name type="scientific">Cyprideis torosa</name>
    <dbReference type="NCBI Taxonomy" id="163714"/>
    <lineage>
        <taxon>Eukaryota</taxon>
        <taxon>Metazoa</taxon>
        <taxon>Ecdysozoa</taxon>
        <taxon>Arthropoda</taxon>
        <taxon>Crustacea</taxon>
        <taxon>Oligostraca</taxon>
        <taxon>Ostracoda</taxon>
        <taxon>Podocopa</taxon>
        <taxon>Podocopida</taxon>
        <taxon>Cytherocopina</taxon>
        <taxon>Cytheroidea</taxon>
        <taxon>Cytherideidae</taxon>
        <taxon>Cyprideis</taxon>
    </lineage>
</organism>
<feature type="compositionally biased region" description="Basic and acidic residues" evidence="1">
    <location>
        <begin position="23"/>
        <end position="51"/>
    </location>
</feature>
<feature type="region of interest" description="Disordered" evidence="1">
    <location>
        <begin position="17"/>
        <end position="51"/>
    </location>
</feature>
<name>A0A7R8WUV7_9CRUS</name>
<feature type="non-terminal residue" evidence="2">
    <location>
        <position position="1"/>
    </location>
</feature>
<reference evidence="2" key="1">
    <citation type="submission" date="2020-11" db="EMBL/GenBank/DDBJ databases">
        <authorList>
            <person name="Tran Van P."/>
        </authorList>
    </citation>
    <scope>NUCLEOTIDE SEQUENCE</scope>
</reference>
<feature type="compositionally biased region" description="Low complexity" evidence="1">
    <location>
        <begin position="93"/>
        <end position="119"/>
    </location>
</feature>
<accession>A0A7R8WUV7</accession>
<feature type="compositionally biased region" description="Polar residues" evidence="1">
    <location>
        <begin position="160"/>
        <end position="171"/>
    </location>
</feature>
<feature type="region of interest" description="Disordered" evidence="1">
    <location>
        <begin position="83"/>
        <end position="180"/>
    </location>
</feature>
<protein>
    <submittedName>
        <fullName evidence="2">Uncharacterized protein</fullName>
    </submittedName>
</protein>
<dbReference type="EMBL" id="OB690632">
    <property type="protein sequence ID" value="CAD7237674.1"/>
    <property type="molecule type" value="Genomic_DNA"/>
</dbReference>
<dbReference type="AlphaFoldDB" id="A0A7R8WUV7"/>
<sequence>PVRAELSVPGVSVSTVNLTTARAKGDGSEVDARPSEVPEEEHPMPEERGDVHWYLGSEDKEDIEEADQEKEAPLHSVSVEARVCSSESLPQTAADASPGAGAAPIPSVPSDSVVPEMVSKIPSAMALRKKRRRNRKTSLPSECPKGAKNHRLSGQWKQRLPSTSSQCSSPNPLEGPWREH</sequence>
<gene>
    <name evidence="2" type="ORF">CTOB1V02_LOCUS15489</name>
</gene>
<feature type="compositionally biased region" description="Basic residues" evidence="1">
    <location>
        <begin position="127"/>
        <end position="136"/>
    </location>
</feature>